<dbReference type="PANTHER" id="PTHR38790:SF4">
    <property type="entry name" value="2EXR DOMAIN-CONTAINING PROTEIN"/>
    <property type="match status" value="1"/>
</dbReference>
<accession>A0A9P4NGA1</accession>
<evidence type="ECO:0000313" key="2">
    <source>
        <dbReference type="EMBL" id="KAF2420133.1"/>
    </source>
</evidence>
<evidence type="ECO:0000313" key="3">
    <source>
        <dbReference type="Proteomes" id="UP000800235"/>
    </source>
</evidence>
<feature type="coiled-coil region" evidence="1">
    <location>
        <begin position="227"/>
        <end position="283"/>
    </location>
</feature>
<organism evidence="2 3">
    <name type="scientific">Tothia fuscella</name>
    <dbReference type="NCBI Taxonomy" id="1048955"/>
    <lineage>
        <taxon>Eukaryota</taxon>
        <taxon>Fungi</taxon>
        <taxon>Dikarya</taxon>
        <taxon>Ascomycota</taxon>
        <taxon>Pezizomycotina</taxon>
        <taxon>Dothideomycetes</taxon>
        <taxon>Pleosporomycetidae</taxon>
        <taxon>Venturiales</taxon>
        <taxon>Cylindrosympodiaceae</taxon>
        <taxon>Tothia</taxon>
    </lineage>
</organism>
<gene>
    <name evidence="2" type="ORF">EJ08DRAFT_702609</name>
</gene>
<reference evidence="2" key="1">
    <citation type="journal article" date="2020" name="Stud. Mycol.">
        <title>101 Dothideomycetes genomes: a test case for predicting lifestyles and emergence of pathogens.</title>
        <authorList>
            <person name="Haridas S."/>
            <person name="Albert R."/>
            <person name="Binder M."/>
            <person name="Bloem J."/>
            <person name="Labutti K."/>
            <person name="Salamov A."/>
            <person name="Andreopoulos B."/>
            <person name="Baker S."/>
            <person name="Barry K."/>
            <person name="Bills G."/>
            <person name="Bluhm B."/>
            <person name="Cannon C."/>
            <person name="Castanera R."/>
            <person name="Culley D."/>
            <person name="Daum C."/>
            <person name="Ezra D."/>
            <person name="Gonzalez J."/>
            <person name="Henrissat B."/>
            <person name="Kuo A."/>
            <person name="Liang C."/>
            <person name="Lipzen A."/>
            <person name="Lutzoni F."/>
            <person name="Magnuson J."/>
            <person name="Mondo S."/>
            <person name="Nolan M."/>
            <person name="Ohm R."/>
            <person name="Pangilinan J."/>
            <person name="Park H.-J."/>
            <person name="Ramirez L."/>
            <person name="Alfaro M."/>
            <person name="Sun H."/>
            <person name="Tritt A."/>
            <person name="Yoshinaga Y."/>
            <person name="Zwiers L.-H."/>
            <person name="Turgeon B."/>
            <person name="Goodwin S."/>
            <person name="Spatafora J."/>
            <person name="Crous P."/>
            <person name="Grigoriev I."/>
        </authorList>
    </citation>
    <scope>NUCLEOTIDE SEQUENCE</scope>
    <source>
        <strain evidence="2">CBS 130266</strain>
    </source>
</reference>
<dbReference type="PANTHER" id="PTHR38790">
    <property type="entry name" value="2EXR DOMAIN-CONTAINING PROTEIN-RELATED"/>
    <property type="match status" value="1"/>
</dbReference>
<sequence>MKSITDINDTSPFFKLPREIRDQIYGLVLAGRVLKPFPIRSGYPFSEPEEIRANHIAVGFLRTSRWIYHEASPLLCGANTFSFLGVEALIRFVRLLKPVEQRAVHSIVLRLPINSTKALNLTTIRALSGLRRLHVDLELYFRTFTYGPFFVKAYVQAHSKLPNGAAAKSLHVLSRCPLTHVRVEVFRGHASYSGDLIFDWTGADMQKMAICVEQDLLSDWDEDKYQKEQALKQKEQALKRDRALKDKKALVEQYRLRGLEDAALDLEAQIRKSEKREARLKASRDKRTEVQESAS</sequence>
<comment type="caution">
    <text evidence="2">The sequence shown here is derived from an EMBL/GenBank/DDBJ whole genome shotgun (WGS) entry which is preliminary data.</text>
</comment>
<protein>
    <submittedName>
        <fullName evidence="2">Uncharacterized protein</fullName>
    </submittedName>
</protein>
<proteinExistence type="predicted"/>
<dbReference type="Proteomes" id="UP000800235">
    <property type="component" value="Unassembled WGS sequence"/>
</dbReference>
<keyword evidence="3" id="KW-1185">Reference proteome</keyword>
<dbReference type="OrthoDB" id="5413827at2759"/>
<name>A0A9P4NGA1_9PEZI</name>
<dbReference type="EMBL" id="MU007113">
    <property type="protein sequence ID" value="KAF2420133.1"/>
    <property type="molecule type" value="Genomic_DNA"/>
</dbReference>
<evidence type="ECO:0000256" key="1">
    <source>
        <dbReference type="SAM" id="Coils"/>
    </source>
</evidence>
<dbReference type="AlphaFoldDB" id="A0A9P4NGA1"/>
<keyword evidence="1" id="KW-0175">Coiled coil</keyword>